<evidence type="ECO:0000256" key="1">
    <source>
        <dbReference type="RuleBase" id="RU004508"/>
    </source>
</evidence>
<gene>
    <name evidence="2" type="ORF">ENG63_09300</name>
</gene>
<keyword evidence="2" id="KW-0808">Transferase</keyword>
<accession>A0A7C0U3N3</accession>
<dbReference type="InterPro" id="IPR015422">
    <property type="entry name" value="PyrdxlP-dep_Trfase_small"/>
</dbReference>
<dbReference type="GO" id="GO:0008483">
    <property type="term" value="F:transaminase activity"/>
    <property type="evidence" value="ECO:0007669"/>
    <property type="project" value="UniProtKB-KW"/>
</dbReference>
<protein>
    <submittedName>
        <fullName evidence="2">DegT/DnrJ/EryC1/StrS aminotransferase family protein</fullName>
    </submittedName>
</protein>
<dbReference type="PANTHER" id="PTHR30244">
    <property type="entry name" value="TRANSAMINASE"/>
    <property type="match status" value="1"/>
</dbReference>
<dbReference type="GO" id="GO:0030170">
    <property type="term" value="F:pyridoxal phosphate binding"/>
    <property type="evidence" value="ECO:0007669"/>
    <property type="project" value="TreeGrafter"/>
</dbReference>
<reference evidence="2" key="1">
    <citation type="journal article" date="2020" name="mSystems">
        <title>Genome- and Community-Level Interaction Insights into Carbon Utilization and Element Cycling Functions of Hydrothermarchaeota in Hydrothermal Sediment.</title>
        <authorList>
            <person name="Zhou Z."/>
            <person name="Liu Y."/>
            <person name="Xu W."/>
            <person name="Pan J."/>
            <person name="Luo Z.H."/>
            <person name="Li M."/>
        </authorList>
    </citation>
    <scope>NUCLEOTIDE SEQUENCE [LARGE SCALE GENOMIC DNA]</scope>
    <source>
        <strain evidence="2">HyVt-233</strain>
    </source>
</reference>
<comment type="caution">
    <text evidence="2">The sequence shown here is derived from an EMBL/GenBank/DDBJ whole genome shotgun (WGS) entry which is preliminary data.</text>
</comment>
<dbReference type="InterPro" id="IPR015424">
    <property type="entry name" value="PyrdxlP-dep_Trfase"/>
</dbReference>
<name>A0A7C0U3N3_DESA2</name>
<dbReference type="EMBL" id="DRBS01000344">
    <property type="protein sequence ID" value="HDD45036.1"/>
    <property type="molecule type" value="Genomic_DNA"/>
</dbReference>
<dbReference type="SUPFAM" id="SSF53383">
    <property type="entry name" value="PLP-dependent transferases"/>
    <property type="match status" value="1"/>
</dbReference>
<evidence type="ECO:0000313" key="2">
    <source>
        <dbReference type="EMBL" id="HDD45036.1"/>
    </source>
</evidence>
<dbReference type="Proteomes" id="UP000886289">
    <property type="component" value="Unassembled WGS sequence"/>
</dbReference>
<comment type="similarity">
    <text evidence="1">Belongs to the DegT/DnrJ/EryC1 family.</text>
</comment>
<dbReference type="Gene3D" id="3.40.640.10">
    <property type="entry name" value="Type I PLP-dependent aspartate aminotransferase-like (Major domain)"/>
    <property type="match status" value="1"/>
</dbReference>
<dbReference type="AlphaFoldDB" id="A0A7C0U3N3"/>
<keyword evidence="2" id="KW-0032">Aminotransferase</keyword>
<dbReference type="GO" id="GO:0000271">
    <property type="term" value="P:polysaccharide biosynthetic process"/>
    <property type="evidence" value="ECO:0007669"/>
    <property type="project" value="TreeGrafter"/>
</dbReference>
<dbReference type="PANTHER" id="PTHR30244:SF42">
    <property type="entry name" value="UDP-2-ACETAMIDO-2-DEOXY-3-OXO-D-GLUCURONATE AMINOTRANSFERASE"/>
    <property type="match status" value="1"/>
</dbReference>
<proteinExistence type="inferred from homology"/>
<organism evidence="2">
    <name type="scientific">Desulfofervidus auxilii</name>
    <dbReference type="NCBI Taxonomy" id="1621989"/>
    <lineage>
        <taxon>Bacteria</taxon>
        <taxon>Pseudomonadati</taxon>
        <taxon>Thermodesulfobacteriota</taxon>
        <taxon>Candidatus Desulfofervidia</taxon>
        <taxon>Candidatus Desulfofervidales</taxon>
        <taxon>Candidatus Desulfofervidaceae</taxon>
        <taxon>Candidatus Desulfofervidus</taxon>
    </lineage>
</organism>
<dbReference type="InterPro" id="IPR015421">
    <property type="entry name" value="PyrdxlP-dep_Trfase_major"/>
</dbReference>
<dbReference type="Pfam" id="PF01041">
    <property type="entry name" value="DegT_DnrJ_EryC1"/>
    <property type="match status" value="1"/>
</dbReference>
<dbReference type="Gene3D" id="3.90.1150.10">
    <property type="entry name" value="Aspartate Aminotransferase, domain 1"/>
    <property type="match status" value="1"/>
</dbReference>
<keyword evidence="1" id="KW-0663">Pyridoxal phosphate</keyword>
<sequence length="396" mass="46497">MWISGTPNVKLSYFISSTSQSNYTLPFPLNQPKCYFFFSARYALYHAIRILGLKEGDHVLLPSYCCGTEIDPFIENKMFLHFYKINENLTIDLNDIYLKLKKNQNIKALLVTHYLGFPQPMREITSICREKGILLIEDCAHAFLSNNSYNHIPLGSYGNGAVFSLRKTLPIPDGAVLYINSQRWQPKYSLQLQGPNTFAILFRLMELLKNTTTYPKNEKMQRLAAKCFFQSRWFFIALNKYIKKGTNALINPNSYEFHHQAIRWSISKISKKALINQNWQMIFNKRRDNFIYLLNKLTDFPEIKLVFEKLPKGVCPLLFPILVKNRKNFHHALLSKGVDNHPWWNYFHFQVPWEKFPTSIYLKKKLLGLPIHQDLNEIHMEIIYTTIKEILQNAKS</sequence>
<dbReference type="InterPro" id="IPR000653">
    <property type="entry name" value="DegT/StrS_aminotransferase"/>
</dbReference>